<feature type="chain" id="PRO_5046095153" description="PsbP C-terminal domain-containing protein" evidence="1">
    <location>
        <begin position="19"/>
        <end position="185"/>
    </location>
</feature>
<dbReference type="EMBL" id="CP136051">
    <property type="protein sequence ID" value="WOK05747.1"/>
    <property type="molecule type" value="Genomic_DNA"/>
</dbReference>
<feature type="signal peptide" evidence="1">
    <location>
        <begin position="1"/>
        <end position="18"/>
    </location>
</feature>
<protein>
    <recommendedName>
        <fullName evidence="4">PsbP C-terminal domain-containing protein</fullName>
    </recommendedName>
</protein>
<evidence type="ECO:0000256" key="1">
    <source>
        <dbReference type="SAM" id="SignalP"/>
    </source>
</evidence>
<evidence type="ECO:0008006" key="4">
    <source>
        <dbReference type="Google" id="ProtNLM"/>
    </source>
</evidence>
<dbReference type="Proteomes" id="UP001302349">
    <property type="component" value="Chromosome"/>
</dbReference>
<reference evidence="2 3" key="1">
    <citation type="journal article" date="2023" name="Microbiol. Resour. Announc.">
        <title>Complete Genome Sequence of Imperialibacter roseus strain P4T.</title>
        <authorList>
            <person name="Tizabi D.R."/>
            <person name="Bachvaroff T."/>
            <person name="Hill R.T."/>
        </authorList>
    </citation>
    <scope>NUCLEOTIDE SEQUENCE [LARGE SCALE GENOMIC DNA]</scope>
    <source>
        <strain evidence="2 3">P4T</strain>
    </source>
</reference>
<evidence type="ECO:0000313" key="3">
    <source>
        <dbReference type="Proteomes" id="UP001302349"/>
    </source>
</evidence>
<proteinExistence type="predicted"/>
<keyword evidence="1" id="KW-0732">Signal</keyword>
<sequence>MRSSYCLLLFLVTFTVKAQLSPTKVTDYITVSLPSDFRPMNEQEINSKYVYTRRPMALYTDYGVTVDFGINRGNNQWAQGDLNILKDFYKANISSLYDEVSFTKDAIETINGRDFAVFEFVAIVKPEEDAITNESALRAYSYIQYTIVNNQTLVFTLSSPYQHMRKWKDLAPQIMQSVSIKKNFK</sequence>
<dbReference type="RefSeq" id="WP_317488503.1">
    <property type="nucleotide sequence ID" value="NZ_CP136051.1"/>
</dbReference>
<accession>A0ABZ0IL40</accession>
<evidence type="ECO:0000313" key="2">
    <source>
        <dbReference type="EMBL" id="WOK05747.1"/>
    </source>
</evidence>
<organism evidence="2 3">
    <name type="scientific">Imperialibacter roseus</name>
    <dbReference type="NCBI Taxonomy" id="1324217"/>
    <lineage>
        <taxon>Bacteria</taxon>
        <taxon>Pseudomonadati</taxon>
        <taxon>Bacteroidota</taxon>
        <taxon>Cytophagia</taxon>
        <taxon>Cytophagales</taxon>
        <taxon>Flammeovirgaceae</taxon>
        <taxon>Imperialibacter</taxon>
    </lineage>
</organism>
<gene>
    <name evidence="2" type="ORF">RT717_21970</name>
</gene>
<keyword evidence="3" id="KW-1185">Reference proteome</keyword>
<name>A0ABZ0IL40_9BACT</name>